<feature type="binding site" evidence="15">
    <location>
        <begin position="23"/>
        <end position="30"/>
    </location>
    <ligand>
        <name>ATP</name>
        <dbReference type="ChEBI" id="CHEBI:30616"/>
    </ligand>
</feature>
<evidence type="ECO:0000256" key="2">
    <source>
        <dbReference type="ARBA" id="ARBA00022741"/>
    </source>
</evidence>
<dbReference type="GO" id="GO:0004527">
    <property type="term" value="F:exonuclease activity"/>
    <property type="evidence" value="ECO:0007669"/>
    <property type="project" value="UniProtKB-KW"/>
</dbReference>
<evidence type="ECO:0000256" key="10">
    <source>
        <dbReference type="ARBA" id="ARBA00023235"/>
    </source>
</evidence>
<dbReference type="EC" id="5.6.2.4" evidence="12"/>
<dbReference type="PANTHER" id="PTHR11070:SF2">
    <property type="entry name" value="ATP-DEPENDENT DNA HELICASE SRS2"/>
    <property type="match status" value="1"/>
</dbReference>
<keyword evidence="7 15" id="KW-0067">ATP-binding</keyword>
<dbReference type="InterPro" id="IPR014017">
    <property type="entry name" value="DNA_helicase_UvrD-like_C"/>
</dbReference>
<evidence type="ECO:0000313" key="19">
    <source>
        <dbReference type="Proteomes" id="UP000019205"/>
    </source>
</evidence>
<dbReference type="HOGENOM" id="CLU_009270_0_0_6"/>
<evidence type="ECO:0000256" key="11">
    <source>
        <dbReference type="ARBA" id="ARBA00034617"/>
    </source>
</evidence>
<dbReference type="SUPFAM" id="SSF52540">
    <property type="entry name" value="P-loop containing nucleoside triphosphate hydrolases"/>
    <property type="match status" value="1"/>
</dbReference>
<dbReference type="InterPro" id="IPR011604">
    <property type="entry name" value="PDDEXK-like_dom_sf"/>
</dbReference>
<reference evidence="18 19" key="1">
    <citation type="journal article" date="2007" name="Proc. Natl. Acad. Sci. U.S.A.">
        <title>Characterization of a marine gammaproteobacterium capable of aerobic anoxygenic photosynthesis.</title>
        <authorList>
            <person name="Fuchs B.M."/>
            <person name="Spring S."/>
            <person name="Teeling H."/>
            <person name="Quast C."/>
            <person name="Wulf J."/>
            <person name="Schattenhofer M."/>
            <person name="Yan S."/>
            <person name="Ferriera S."/>
            <person name="Johnson J."/>
            <person name="Glockner F.O."/>
            <person name="Amann R."/>
        </authorList>
    </citation>
    <scope>NUCLEOTIDE SEQUENCE [LARGE SCALE GENOMIC DNA]</scope>
    <source>
        <strain evidence="18">KT71</strain>
    </source>
</reference>
<keyword evidence="2 15" id="KW-0547">Nucleotide-binding</keyword>
<comment type="caution">
    <text evidence="18">The sequence shown here is derived from an EMBL/GenBank/DDBJ whole genome shotgun (WGS) entry which is preliminary data.</text>
</comment>
<evidence type="ECO:0000256" key="14">
    <source>
        <dbReference type="ARBA" id="ARBA00048988"/>
    </source>
</evidence>
<dbReference type="Proteomes" id="UP000019205">
    <property type="component" value="Chromosome"/>
</dbReference>
<dbReference type="PROSITE" id="PS51217">
    <property type="entry name" value="UVRD_HELICASE_CTER"/>
    <property type="match status" value="1"/>
</dbReference>
<evidence type="ECO:0000259" key="17">
    <source>
        <dbReference type="PROSITE" id="PS51217"/>
    </source>
</evidence>
<keyword evidence="19" id="KW-1185">Reference proteome</keyword>
<evidence type="ECO:0000313" key="18">
    <source>
        <dbReference type="EMBL" id="EAQ99104.1"/>
    </source>
</evidence>
<evidence type="ECO:0000259" key="16">
    <source>
        <dbReference type="PROSITE" id="PS51198"/>
    </source>
</evidence>
<dbReference type="GO" id="GO:0005524">
    <property type="term" value="F:ATP binding"/>
    <property type="evidence" value="ECO:0007669"/>
    <property type="project" value="UniProtKB-UniRule"/>
</dbReference>
<evidence type="ECO:0000256" key="12">
    <source>
        <dbReference type="ARBA" id="ARBA00034808"/>
    </source>
</evidence>
<evidence type="ECO:0000256" key="6">
    <source>
        <dbReference type="ARBA" id="ARBA00022839"/>
    </source>
</evidence>
<evidence type="ECO:0000256" key="4">
    <source>
        <dbReference type="ARBA" id="ARBA00022801"/>
    </source>
</evidence>
<dbReference type="GO" id="GO:0000725">
    <property type="term" value="P:recombinational repair"/>
    <property type="evidence" value="ECO:0007669"/>
    <property type="project" value="TreeGrafter"/>
</dbReference>
<dbReference type="SUPFAM" id="SSF52980">
    <property type="entry name" value="Restriction endonuclease-like"/>
    <property type="match status" value="1"/>
</dbReference>
<dbReference type="PANTHER" id="PTHR11070">
    <property type="entry name" value="UVRD / RECB / PCRA DNA HELICASE FAMILY MEMBER"/>
    <property type="match status" value="1"/>
</dbReference>
<comment type="catalytic activity">
    <reaction evidence="11">
        <text>Couples ATP hydrolysis with the unwinding of duplex DNA by translocating in the 3'-5' direction.</text>
        <dbReference type="EC" id="5.6.2.4"/>
    </reaction>
</comment>
<feature type="domain" description="UvrD-like helicase C-terminal" evidence="17">
    <location>
        <begin position="487"/>
        <end position="764"/>
    </location>
</feature>
<dbReference type="GO" id="GO:0003677">
    <property type="term" value="F:DNA binding"/>
    <property type="evidence" value="ECO:0007669"/>
    <property type="project" value="UniProtKB-KW"/>
</dbReference>
<feature type="domain" description="UvrD-like helicase ATP-binding" evidence="16">
    <location>
        <begin position="2"/>
        <end position="486"/>
    </location>
</feature>
<dbReference type="InterPro" id="IPR014016">
    <property type="entry name" value="UvrD-like_ATP-bd"/>
</dbReference>
<keyword evidence="10" id="KW-0413">Isomerase</keyword>
<dbReference type="Gene3D" id="3.90.320.10">
    <property type="match status" value="1"/>
</dbReference>
<dbReference type="Pfam" id="PF00580">
    <property type="entry name" value="UvrD-helicase"/>
    <property type="match status" value="1"/>
</dbReference>
<dbReference type="OrthoDB" id="9810135at2"/>
<protein>
    <recommendedName>
        <fullName evidence="12">DNA 3'-5' helicase</fullName>
        <ecNumber evidence="12">5.6.2.4</ecNumber>
    </recommendedName>
    <alternativeName>
        <fullName evidence="13">DNA 3'-5' helicase II</fullName>
    </alternativeName>
</protein>
<dbReference type="Pfam" id="PF12705">
    <property type="entry name" value="PDDEXK_1"/>
    <property type="match status" value="1"/>
</dbReference>
<keyword evidence="3" id="KW-0227">DNA damage</keyword>
<evidence type="ECO:0000256" key="3">
    <source>
        <dbReference type="ARBA" id="ARBA00022763"/>
    </source>
</evidence>
<evidence type="ECO:0000256" key="15">
    <source>
        <dbReference type="PROSITE-ProRule" id="PRU00560"/>
    </source>
</evidence>
<keyword evidence="8" id="KW-0238">DNA-binding</keyword>
<dbReference type="Pfam" id="PF13361">
    <property type="entry name" value="UvrD_C"/>
    <property type="match status" value="2"/>
</dbReference>
<evidence type="ECO:0000256" key="1">
    <source>
        <dbReference type="ARBA" id="ARBA00022722"/>
    </source>
</evidence>
<keyword evidence="1" id="KW-0540">Nuclease</keyword>
<dbReference type="eggNOG" id="COG1074">
    <property type="taxonomic scope" value="Bacteria"/>
</dbReference>
<keyword evidence="6 18" id="KW-0269">Exonuclease</keyword>
<dbReference type="EMBL" id="AAOA02000001">
    <property type="protein sequence ID" value="EAQ99104.1"/>
    <property type="molecule type" value="Genomic_DNA"/>
</dbReference>
<dbReference type="InterPro" id="IPR011335">
    <property type="entry name" value="Restrct_endonuc-II-like"/>
</dbReference>
<dbReference type="GO" id="GO:0005829">
    <property type="term" value="C:cytosol"/>
    <property type="evidence" value="ECO:0007669"/>
    <property type="project" value="TreeGrafter"/>
</dbReference>
<dbReference type="InterPro" id="IPR027417">
    <property type="entry name" value="P-loop_NTPase"/>
</dbReference>
<evidence type="ECO:0000256" key="9">
    <source>
        <dbReference type="ARBA" id="ARBA00023204"/>
    </source>
</evidence>
<evidence type="ECO:0000256" key="8">
    <source>
        <dbReference type="ARBA" id="ARBA00023125"/>
    </source>
</evidence>
<reference evidence="18 19" key="2">
    <citation type="journal article" date="2009" name="PLoS ONE">
        <title>The photosynthetic apparatus and its regulation in the aerobic gammaproteobacterium Congregibacter litoralis gen. nov., sp. nov.</title>
        <authorList>
            <person name="Spring S."/>
            <person name="Lunsdorf H."/>
            <person name="Fuchs B.M."/>
            <person name="Tindall B.J."/>
        </authorList>
    </citation>
    <scope>NUCLEOTIDE SEQUENCE [LARGE SCALE GENOMIC DNA]</scope>
    <source>
        <strain evidence="18">KT71</strain>
    </source>
</reference>
<sequence length="1107" mass="122391">MTPVDNEARLRAVDPGLSVCVSAPAGSGKTALLVQRFLGLLARVSEPESVVAITFTRKAAAEMRARVVGALQGAAEGVKARNPHEEALMAAARAVAEHDGSRGWGLLDNPSRLRIQTIDSFCGYLTRQMPVLSGCGGQVTATDDSRVLYREAIENFLHGELNRRQDDKARDIETLLLHLDNNWDSALELLSKLLQRREQWQPVFGGGGLHGDAQQNVLEITESLVRYRLELLQERFAAHMQQLITLMDYREQNLKRGLLFSGDCSDLASWRGVAALLLTGKGEWRKTVTVRDGFPAGKGEPAELKAQMLALLSTLREEDDGALLGELRQVVLLPDVDDEPAHWDVLVAVTRLLPRLGAELLLVFQQKGEVDHAQIAMAALDALGTDREPTDLALRLDHSIEHLLVDEFQDTSSVQFELIRRLTRGWHEHNEANPQGPRTLLLVGDAMQSIYGFREANVGLFIRARNEGVGDLSLTPLDLQVNFRSQQGLVEWTNAHFQRGFPQVDDAQLGAVQFREAIAARAPDEAPEFALFTGDGGQAAEIEALCDKLAEGVARDDVESIAVLGRSRTQLRPILAALRARDIDVAARDLDTLAQRPLIRDLLTLTTVLCDRFDRFAWLSLLRTPAIALDNADLLRMASHCPTAADFRDREITRDTALQAVSRPGQQRLGQLQKLLAWADHYKDRLALRVWVEECWLFLGGAASLASDADLRDTERFLQCLEELEVDQAPLNGRSLATAVEALYASPGDERCKVEVMTLHKAKGLEFDWVFIPALAKSTGGQDKELLLWDEFVLPGAPPSFLLDIRDTAEGGANPRLYDYLKAQAKQKRDYEAARLFYVGCTRAADYLWLGAALSFSEAKDSYSPPGSGSLLSVIWPSIEHQASVTHVSLDEDAVDAPTLGYRRLRELPDIAVVAANSPASPLELSENYLARALGTAVHRCIEALIYKPELPECCDEKLRGLLRVALIEAGADRQALPELVLEGASMLDRLLGDSWARWALSAQRRERAAELPLTIATGTGAQQLILDYSFLDEEAGERWVIDYKTAIPGPGEDVRQFVMAQLESYGEQLARYFEALNTRFDEPVRCALYFPALGRHAEWHPTGAGQ</sequence>
<dbReference type="Gene3D" id="3.40.50.300">
    <property type="entry name" value="P-loop containing nucleotide triphosphate hydrolases"/>
    <property type="match status" value="3"/>
</dbReference>
<evidence type="ECO:0000256" key="13">
    <source>
        <dbReference type="ARBA" id="ARBA00034923"/>
    </source>
</evidence>
<keyword evidence="5 15" id="KW-0347">Helicase</keyword>
<dbReference type="Gene3D" id="1.10.486.10">
    <property type="entry name" value="PCRA, domain 4"/>
    <property type="match status" value="1"/>
</dbReference>
<comment type="catalytic activity">
    <reaction evidence="14">
        <text>ATP + H2O = ADP + phosphate + H(+)</text>
        <dbReference type="Rhea" id="RHEA:13065"/>
        <dbReference type="ChEBI" id="CHEBI:15377"/>
        <dbReference type="ChEBI" id="CHEBI:15378"/>
        <dbReference type="ChEBI" id="CHEBI:30616"/>
        <dbReference type="ChEBI" id="CHEBI:43474"/>
        <dbReference type="ChEBI" id="CHEBI:456216"/>
        <dbReference type="EC" id="5.6.2.4"/>
    </reaction>
</comment>
<dbReference type="InterPro" id="IPR038726">
    <property type="entry name" value="PDDEXK_AddAB-type"/>
</dbReference>
<proteinExistence type="predicted"/>
<gene>
    <name evidence="18" type="ORF">KT71_15581</name>
</gene>
<dbReference type="GO" id="GO:0043138">
    <property type="term" value="F:3'-5' DNA helicase activity"/>
    <property type="evidence" value="ECO:0007669"/>
    <property type="project" value="UniProtKB-EC"/>
</dbReference>
<keyword evidence="4 15" id="KW-0378">Hydrolase</keyword>
<dbReference type="AlphaFoldDB" id="A4A4G9"/>
<dbReference type="STRING" id="314285.KT71_15581"/>
<accession>A4A4G9</accession>
<name>A4A4G9_9GAMM</name>
<dbReference type="InterPro" id="IPR000212">
    <property type="entry name" value="DNA_helicase_UvrD/REP"/>
</dbReference>
<dbReference type="PROSITE" id="PS51198">
    <property type="entry name" value="UVRD_HELICASE_ATP_BIND"/>
    <property type="match status" value="1"/>
</dbReference>
<evidence type="ECO:0000256" key="7">
    <source>
        <dbReference type="ARBA" id="ARBA00022840"/>
    </source>
</evidence>
<organism evidence="18 19">
    <name type="scientific">Congregibacter litoralis KT71</name>
    <dbReference type="NCBI Taxonomy" id="314285"/>
    <lineage>
        <taxon>Bacteria</taxon>
        <taxon>Pseudomonadati</taxon>
        <taxon>Pseudomonadota</taxon>
        <taxon>Gammaproteobacteria</taxon>
        <taxon>Cellvibrionales</taxon>
        <taxon>Halieaceae</taxon>
        <taxon>Congregibacter</taxon>
    </lineage>
</organism>
<dbReference type="RefSeq" id="WP_008295549.1">
    <property type="nucleotide sequence ID" value="NZ_CM002299.1"/>
</dbReference>
<evidence type="ECO:0000256" key="5">
    <source>
        <dbReference type="ARBA" id="ARBA00022806"/>
    </source>
</evidence>
<dbReference type="GO" id="GO:0033202">
    <property type="term" value="C:DNA helicase complex"/>
    <property type="evidence" value="ECO:0007669"/>
    <property type="project" value="TreeGrafter"/>
</dbReference>
<keyword evidence="9" id="KW-0234">DNA repair</keyword>